<proteinExistence type="predicted"/>
<keyword evidence="2" id="KW-1185">Reference proteome</keyword>
<organism evidence="1 2">
    <name type="scientific">Tenacibaculum maritimum NCIMB 2154</name>
    <dbReference type="NCBI Taxonomy" id="1349785"/>
    <lineage>
        <taxon>Bacteria</taxon>
        <taxon>Pseudomonadati</taxon>
        <taxon>Bacteroidota</taxon>
        <taxon>Flavobacteriia</taxon>
        <taxon>Flavobacteriales</taxon>
        <taxon>Flavobacteriaceae</taxon>
        <taxon>Tenacibaculum</taxon>
    </lineage>
</organism>
<protein>
    <submittedName>
        <fullName evidence="1">Uncharacterized protein</fullName>
    </submittedName>
</protein>
<dbReference type="Gene3D" id="3.90.70.10">
    <property type="entry name" value="Cysteine proteinases"/>
    <property type="match status" value="1"/>
</dbReference>
<dbReference type="AlphaFoldDB" id="A0A2H1EAQ5"/>
<name>A0A2H1EAQ5_9FLAO</name>
<dbReference type="Proteomes" id="UP000231564">
    <property type="component" value="Chromosome MARIT"/>
</dbReference>
<accession>A0A2H1EAQ5</accession>
<sequence>MVSIFLKKFGYDCYTTENTIDESESCGKSDIDLRPFIPRQTQMSPDLFGWKSRQQTSCYGASIELLKYGGIKNGGKLGKKIELKNSYGFNDYSNVIQTAIEQNNSIIILDDGTKKAIEYLDQELEKGNPILVGVRHTYKKIKKTKGFKYEQNHDKSTDHFVIIVGRGYENEKRYFLFYEVGTSYSDKGQHDDNRLYINDNWSITGIPL</sequence>
<dbReference type="GeneID" id="47723436"/>
<dbReference type="EMBL" id="LT634361">
    <property type="protein sequence ID" value="SFZ83199.1"/>
    <property type="molecule type" value="Genomic_DNA"/>
</dbReference>
<evidence type="ECO:0000313" key="1">
    <source>
        <dbReference type="EMBL" id="SFZ83199.1"/>
    </source>
</evidence>
<dbReference type="SUPFAM" id="SSF54001">
    <property type="entry name" value="Cysteine proteinases"/>
    <property type="match status" value="1"/>
</dbReference>
<dbReference type="RefSeq" id="WP_100211355.1">
    <property type="nucleotide sequence ID" value="NZ_CP138495.1"/>
</dbReference>
<reference evidence="1 2" key="1">
    <citation type="submission" date="2016-11" db="EMBL/GenBank/DDBJ databases">
        <authorList>
            <person name="Jaros S."/>
            <person name="Januszkiewicz K."/>
            <person name="Wedrychowicz H."/>
        </authorList>
    </citation>
    <scope>NUCLEOTIDE SEQUENCE [LARGE SCALE GENOMIC DNA]</scope>
    <source>
        <strain evidence="1">NCIMB 2154T</strain>
    </source>
</reference>
<evidence type="ECO:0000313" key="2">
    <source>
        <dbReference type="Proteomes" id="UP000231564"/>
    </source>
</evidence>
<dbReference type="InterPro" id="IPR038765">
    <property type="entry name" value="Papain-like_cys_pep_sf"/>
</dbReference>
<gene>
    <name evidence="1" type="ORF">MARIT_1941</name>
</gene>
<dbReference type="OrthoDB" id="961266at2"/>
<dbReference type="KEGG" id="tmar:MARIT_1941"/>